<dbReference type="GO" id="GO:0003677">
    <property type="term" value="F:DNA binding"/>
    <property type="evidence" value="ECO:0007669"/>
    <property type="project" value="UniProtKB-KW"/>
</dbReference>
<name>A0A3R8KUC0_9FIRM</name>
<dbReference type="Gene3D" id="2.60.120.10">
    <property type="entry name" value="Jelly Rolls"/>
    <property type="match status" value="1"/>
</dbReference>
<evidence type="ECO:0000313" key="3">
    <source>
        <dbReference type="EMBL" id="RRK31982.1"/>
    </source>
</evidence>
<dbReference type="InterPro" id="IPR013096">
    <property type="entry name" value="Cupin_2"/>
</dbReference>
<dbReference type="Pfam" id="PF07883">
    <property type="entry name" value="Cupin_2"/>
    <property type="match status" value="1"/>
</dbReference>
<dbReference type="CDD" id="cd02209">
    <property type="entry name" value="cupin_XRE_C"/>
    <property type="match status" value="1"/>
</dbReference>
<reference evidence="3" key="1">
    <citation type="submission" date="2018-10" db="EMBL/GenBank/DDBJ databases">
        <title>Schaedlerella arabinophila gen. nov. sp. nov., isolated from the mouse intestinal tract and comparative analysis with the genome of the closely related altered Schaedler flora strain ASF502.</title>
        <authorList>
            <person name="Miyake S."/>
            <person name="Soh M."/>
            <person name="Seedorf H."/>
        </authorList>
    </citation>
    <scope>NUCLEOTIDE SEQUENCE [LARGE SCALE GENOMIC DNA]</scope>
    <source>
        <strain evidence="3">DSM 106076</strain>
    </source>
</reference>
<accession>A0A3R8KUC0</accession>
<dbReference type="SUPFAM" id="SSF51182">
    <property type="entry name" value="RmlC-like cupins"/>
    <property type="match status" value="1"/>
</dbReference>
<dbReference type="GO" id="GO:0005829">
    <property type="term" value="C:cytosol"/>
    <property type="evidence" value="ECO:0007669"/>
    <property type="project" value="TreeGrafter"/>
</dbReference>
<gene>
    <name evidence="3" type="ORF">EBB54_11815</name>
</gene>
<dbReference type="PANTHER" id="PTHR46797">
    <property type="entry name" value="HTH-TYPE TRANSCRIPTIONAL REGULATOR"/>
    <property type="match status" value="1"/>
</dbReference>
<dbReference type="Gene3D" id="1.10.260.40">
    <property type="entry name" value="lambda repressor-like DNA-binding domains"/>
    <property type="match status" value="1"/>
</dbReference>
<dbReference type="InterPro" id="IPR001387">
    <property type="entry name" value="Cro/C1-type_HTH"/>
</dbReference>
<dbReference type="SMART" id="SM00530">
    <property type="entry name" value="HTH_XRE"/>
    <property type="match status" value="1"/>
</dbReference>
<dbReference type="RefSeq" id="WP_125127544.1">
    <property type="nucleotide sequence ID" value="NZ_CASCYM010000128.1"/>
</dbReference>
<dbReference type="InterPro" id="IPR010982">
    <property type="entry name" value="Lambda_DNA-bd_dom_sf"/>
</dbReference>
<dbReference type="EMBL" id="RHJS01000002">
    <property type="protein sequence ID" value="RRK31982.1"/>
    <property type="molecule type" value="Genomic_DNA"/>
</dbReference>
<dbReference type="Proteomes" id="UP000274920">
    <property type="component" value="Unassembled WGS sequence"/>
</dbReference>
<evidence type="ECO:0000256" key="1">
    <source>
        <dbReference type="ARBA" id="ARBA00023125"/>
    </source>
</evidence>
<dbReference type="InterPro" id="IPR050807">
    <property type="entry name" value="TransReg_Diox_bact_type"/>
</dbReference>
<dbReference type="InterPro" id="IPR014710">
    <property type="entry name" value="RmlC-like_jellyroll"/>
</dbReference>
<organism evidence="3 4">
    <name type="scientific">Schaedlerella arabinosiphila</name>
    <dbReference type="NCBI Taxonomy" id="2044587"/>
    <lineage>
        <taxon>Bacteria</taxon>
        <taxon>Bacillati</taxon>
        <taxon>Bacillota</taxon>
        <taxon>Clostridia</taxon>
        <taxon>Lachnospirales</taxon>
        <taxon>Lachnospiraceae</taxon>
        <taxon>Schaedlerella</taxon>
    </lineage>
</organism>
<proteinExistence type="predicted"/>
<dbReference type="PANTHER" id="PTHR46797:SF2">
    <property type="entry name" value="TRANSCRIPTIONAL REGULATOR"/>
    <property type="match status" value="1"/>
</dbReference>
<dbReference type="CDD" id="cd00093">
    <property type="entry name" value="HTH_XRE"/>
    <property type="match status" value="1"/>
</dbReference>
<keyword evidence="4" id="KW-1185">Reference proteome</keyword>
<dbReference type="InterPro" id="IPR011051">
    <property type="entry name" value="RmlC_Cupin_sf"/>
</dbReference>
<dbReference type="Pfam" id="PF01381">
    <property type="entry name" value="HTH_3"/>
    <property type="match status" value="1"/>
</dbReference>
<dbReference type="SUPFAM" id="SSF47413">
    <property type="entry name" value="lambda repressor-like DNA-binding domains"/>
    <property type="match status" value="1"/>
</dbReference>
<comment type="caution">
    <text evidence="3">The sequence shown here is derived from an EMBL/GenBank/DDBJ whole genome shotgun (WGS) entry which is preliminary data.</text>
</comment>
<sequence>MSIEEQIGMKIRNLRNQNGLTQEELADRTELTKGFISQLERGLTAPSVSTLLDIVECLGTNLSDFFHDEDDLQIVFPKEDYFEKEDEDGNSITWLIATAQSRSLEPILVRLQPGQSMPADKPHEGEEFGYVLDGKIQVHYGDEKYTVKKGDSFIFPANRKHRISSACKKVSSILWISSPPSF</sequence>
<evidence type="ECO:0000259" key="2">
    <source>
        <dbReference type="PROSITE" id="PS50943"/>
    </source>
</evidence>
<protein>
    <submittedName>
        <fullName evidence="3">Cupin domain-containing protein</fullName>
    </submittedName>
</protein>
<keyword evidence="1" id="KW-0238">DNA-binding</keyword>
<dbReference type="GO" id="GO:0003700">
    <property type="term" value="F:DNA-binding transcription factor activity"/>
    <property type="evidence" value="ECO:0007669"/>
    <property type="project" value="TreeGrafter"/>
</dbReference>
<dbReference type="AlphaFoldDB" id="A0A3R8KUC0"/>
<feature type="domain" description="HTH cro/C1-type" evidence="2">
    <location>
        <begin position="11"/>
        <end position="65"/>
    </location>
</feature>
<dbReference type="PROSITE" id="PS50943">
    <property type="entry name" value="HTH_CROC1"/>
    <property type="match status" value="1"/>
</dbReference>
<evidence type="ECO:0000313" key="4">
    <source>
        <dbReference type="Proteomes" id="UP000274920"/>
    </source>
</evidence>